<dbReference type="InterPro" id="IPR029063">
    <property type="entry name" value="SAM-dependent_MTases_sf"/>
</dbReference>
<dbReference type="EMBL" id="QEAM01000469">
    <property type="protein sequence ID" value="TPX39533.1"/>
    <property type="molecule type" value="Genomic_DNA"/>
</dbReference>
<evidence type="ECO:0008006" key="3">
    <source>
        <dbReference type="Google" id="ProtNLM"/>
    </source>
</evidence>
<name>A0A507CM67_9FUNG</name>
<dbReference type="PANTHER" id="PTHR14614:SF130">
    <property type="entry name" value="PROTEIN-LYSINE N-METHYLTRANSFERASE EEF2KMT"/>
    <property type="match status" value="1"/>
</dbReference>
<gene>
    <name evidence="1" type="ORF">SeLEV6574_g07143</name>
</gene>
<organism evidence="1 2">
    <name type="scientific">Synchytrium endobioticum</name>
    <dbReference type="NCBI Taxonomy" id="286115"/>
    <lineage>
        <taxon>Eukaryota</taxon>
        <taxon>Fungi</taxon>
        <taxon>Fungi incertae sedis</taxon>
        <taxon>Chytridiomycota</taxon>
        <taxon>Chytridiomycota incertae sedis</taxon>
        <taxon>Chytridiomycetes</taxon>
        <taxon>Synchytriales</taxon>
        <taxon>Synchytriaceae</taxon>
        <taxon>Synchytrium</taxon>
    </lineage>
</organism>
<protein>
    <recommendedName>
        <fullName evidence="3">FAM86 N-terminal domain-containing protein</fullName>
    </recommendedName>
</protein>
<dbReference type="Proteomes" id="UP000320475">
    <property type="component" value="Unassembled WGS sequence"/>
</dbReference>
<reference evidence="1 2" key="1">
    <citation type="journal article" date="2019" name="Sci. Rep.">
        <title>Comparative genomics of chytrid fungi reveal insights into the obligate biotrophic and pathogenic lifestyle of Synchytrium endobioticum.</title>
        <authorList>
            <person name="van de Vossenberg B.T.L.H."/>
            <person name="Warris S."/>
            <person name="Nguyen H.D.T."/>
            <person name="van Gent-Pelzer M.P.E."/>
            <person name="Joly D.L."/>
            <person name="van de Geest H.C."/>
            <person name="Bonants P.J.M."/>
            <person name="Smith D.S."/>
            <person name="Levesque C.A."/>
            <person name="van der Lee T.A.J."/>
        </authorList>
    </citation>
    <scope>NUCLEOTIDE SEQUENCE [LARGE SCALE GENOMIC DNA]</scope>
    <source>
        <strain evidence="1 2">LEV6574</strain>
    </source>
</reference>
<accession>A0A507CM67</accession>
<sequence>MPSTKPADSTSIFILTQIRNQYHSLTPLRAFTFHHITPSPAIQTSILSHTIHSSYGAPKTYQAAFLKHLISYTESHEIEVEGNVYTAVAHSMASPSYGTADMAVKTYFPPSLQPISLHESLSFASGGTTGLCSWTASLVLADYLLTHHEHVLRHCTTVVELGAGTGLLSIVMSNLLGKHRALSPSRVYATDHHPQVLQNLSRNTARNGSNVLVEELDWITIQDDPSKAIASLKESVNLIIASDVIFCPSLIPHLLNTILFLLRQSECEYGFVRIVRPRQKPKESTKKKKLEHWASFGCLEINSTPADDMMDKELYVD</sequence>
<dbReference type="SUPFAM" id="SSF53335">
    <property type="entry name" value="S-adenosyl-L-methionine-dependent methyltransferases"/>
    <property type="match status" value="1"/>
</dbReference>
<dbReference type="Gene3D" id="3.40.50.150">
    <property type="entry name" value="Vaccinia Virus protein VP39"/>
    <property type="match status" value="1"/>
</dbReference>
<dbReference type="Pfam" id="PF10294">
    <property type="entry name" value="Methyltransf_16"/>
    <property type="match status" value="1"/>
</dbReference>
<dbReference type="OrthoDB" id="194386at2759"/>
<dbReference type="CDD" id="cd02440">
    <property type="entry name" value="AdoMet_MTases"/>
    <property type="match status" value="1"/>
</dbReference>
<evidence type="ECO:0000313" key="2">
    <source>
        <dbReference type="Proteomes" id="UP000320475"/>
    </source>
</evidence>
<evidence type="ECO:0000313" key="1">
    <source>
        <dbReference type="EMBL" id="TPX39533.1"/>
    </source>
</evidence>
<dbReference type="AlphaFoldDB" id="A0A507CM67"/>
<comment type="caution">
    <text evidence="1">The sequence shown here is derived from an EMBL/GenBank/DDBJ whole genome shotgun (WGS) entry which is preliminary data.</text>
</comment>
<dbReference type="InterPro" id="IPR019410">
    <property type="entry name" value="Methyltransf_16"/>
</dbReference>
<proteinExistence type="predicted"/>
<dbReference type="PANTHER" id="PTHR14614">
    <property type="entry name" value="HEPATOCELLULAR CARCINOMA-ASSOCIATED ANTIGEN"/>
    <property type="match status" value="1"/>
</dbReference>